<dbReference type="RefSeq" id="XP_003293087.1">
    <property type="nucleotide sequence ID" value="XM_003293039.1"/>
</dbReference>
<dbReference type="KEGG" id="dpp:DICPUDRAFT_83669"/>
<dbReference type="InParanoid" id="F1A086"/>
<proteinExistence type="predicted"/>
<dbReference type="GeneID" id="10510634"/>
<dbReference type="AlphaFoldDB" id="F1A086"/>
<dbReference type="VEuPathDB" id="AmoebaDB:DICPUDRAFT_83669"/>
<reference evidence="3" key="1">
    <citation type="journal article" date="2011" name="Genome Biol.">
        <title>Comparative genomics of the social amoebae Dictyostelium discoideum and Dictyostelium purpureum.</title>
        <authorList>
            <consortium name="US DOE Joint Genome Institute (JGI-PGF)"/>
            <person name="Sucgang R."/>
            <person name="Kuo A."/>
            <person name="Tian X."/>
            <person name="Salerno W."/>
            <person name="Parikh A."/>
            <person name="Feasley C.L."/>
            <person name="Dalin E."/>
            <person name="Tu H."/>
            <person name="Huang E."/>
            <person name="Barry K."/>
            <person name="Lindquist E."/>
            <person name="Shapiro H."/>
            <person name="Bruce D."/>
            <person name="Schmutz J."/>
            <person name="Salamov A."/>
            <person name="Fey P."/>
            <person name="Gaudet P."/>
            <person name="Anjard C."/>
            <person name="Babu M.M."/>
            <person name="Basu S."/>
            <person name="Bushmanova Y."/>
            <person name="van der Wel H."/>
            <person name="Katoh-Kurasawa M."/>
            <person name="Dinh C."/>
            <person name="Coutinho P.M."/>
            <person name="Saito T."/>
            <person name="Elias M."/>
            <person name="Schaap P."/>
            <person name="Kay R.R."/>
            <person name="Henrissat B."/>
            <person name="Eichinger L."/>
            <person name="Rivero F."/>
            <person name="Putnam N.H."/>
            <person name="West C.M."/>
            <person name="Loomis W.F."/>
            <person name="Chisholm R.L."/>
            <person name="Shaulsky G."/>
            <person name="Strassmann J.E."/>
            <person name="Queller D.C."/>
            <person name="Kuspa A."/>
            <person name="Grigoriev I.V."/>
        </authorList>
    </citation>
    <scope>NUCLEOTIDE SEQUENCE [LARGE SCALE GENOMIC DNA]</scope>
    <source>
        <strain evidence="3">QSDP1</strain>
    </source>
</reference>
<sequence length="326" mass="37735">MDPNNFKNLNKNINFPLLENSVTAPLGFPHYLSPSSSQSTSRSSSRSTSPSSSPSNSPSSHFNFIPPSFIHPSAVLSQQELPPPHHSKKEIKIDNGCNHYLSNFKKQKIEHLLYYINNEDDIDDFQINPNITINNKNQNDVNNEKIKKKKKIKAILENPINIENKIKLIQSITANQISISELNTEQIQTIDSKILSKMTKQFCLILFDKYRVPNKDLKLIFKFQLDDICNEFLVAPDKYQCQLEQCRNKGFVCKAKAYFNKHLLSNHLEIVKKRQVNNRPEENQKECDHTGCKMMVDHHLCTPSEVEKCPRCIIIKEKHFWIFLNI</sequence>
<dbReference type="EMBL" id="GL871333">
    <property type="protein sequence ID" value="EGC30390.1"/>
    <property type="molecule type" value="Genomic_DNA"/>
</dbReference>
<evidence type="ECO:0000313" key="2">
    <source>
        <dbReference type="EMBL" id="EGC30390.1"/>
    </source>
</evidence>
<keyword evidence="3" id="KW-1185">Reference proteome</keyword>
<name>F1A086_DICPU</name>
<organism evidence="2 3">
    <name type="scientific">Dictyostelium purpureum</name>
    <name type="common">Slime mold</name>
    <dbReference type="NCBI Taxonomy" id="5786"/>
    <lineage>
        <taxon>Eukaryota</taxon>
        <taxon>Amoebozoa</taxon>
        <taxon>Evosea</taxon>
        <taxon>Eumycetozoa</taxon>
        <taxon>Dictyostelia</taxon>
        <taxon>Dictyosteliales</taxon>
        <taxon>Dictyosteliaceae</taxon>
        <taxon>Dictyostelium</taxon>
    </lineage>
</organism>
<protein>
    <submittedName>
        <fullName evidence="2">Uncharacterized protein</fullName>
    </submittedName>
</protein>
<gene>
    <name evidence="2" type="ORF">DICPUDRAFT_83669</name>
</gene>
<evidence type="ECO:0000256" key="1">
    <source>
        <dbReference type="SAM" id="MobiDB-lite"/>
    </source>
</evidence>
<feature type="region of interest" description="Disordered" evidence="1">
    <location>
        <begin position="29"/>
        <end position="63"/>
    </location>
</feature>
<evidence type="ECO:0000313" key="3">
    <source>
        <dbReference type="Proteomes" id="UP000001064"/>
    </source>
</evidence>
<dbReference type="Proteomes" id="UP000001064">
    <property type="component" value="Unassembled WGS sequence"/>
</dbReference>
<accession>F1A086</accession>
<feature type="compositionally biased region" description="Low complexity" evidence="1">
    <location>
        <begin position="33"/>
        <end position="60"/>
    </location>
</feature>